<accession>A0A7K3VZM5</accession>
<dbReference type="PANTHER" id="PTHR48081">
    <property type="entry name" value="AB HYDROLASE SUPERFAMILY PROTEIN C4A8.06C"/>
    <property type="match status" value="1"/>
</dbReference>
<dbReference type="GO" id="GO:0016787">
    <property type="term" value="F:hydrolase activity"/>
    <property type="evidence" value="ECO:0007669"/>
    <property type="project" value="UniProtKB-KW"/>
</dbReference>
<dbReference type="SUPFAM" id="SSF53474">
    <property type="entry name" value="alpha/beta-Hydrolases"/>
    <property type="match status" value="1"/>
</dbReference>
<dbReference type="AlphaFoldDB" id="A0A7K3VZM5"/>
<dbReference type="RefSeq" id="WP_163480275.1">
    <property type="nucleotide sequence ID" value="NZ_JAAGWF010000005.1"/>
</dbReference>
<dbReference type="Proteomes" id="UP000470246">
    <property type="component" value="Unassembled WGS sequence"/>
</dbReference>
<evidence type="ECO:0000256" key="2">
    <source>
        <dbReference type="SAM" id="MobiDB-lite"/>
    </source>
</evidence>
<evidence type="ECO:0000259" key="3">
    <source>
        <dbReference type="Pfam" id="PF07859"/>
    </source>
</evidence>
<feature type="region of interest" description="Disordered" evidence="2">
    <location>
        <begin position="1"/>
        <end position="21"/>
    </location>
</feature>
<sequence length="335" mass="34648">MTPTSPSTVPAPAQVGPPPPFDPECAVALAPLAEVFAKPLTADAIPALRQHPLTPRPTDEDLRRGGAFAVEERSVPGPEGAPEVSLLICRPTAATGPTPAIYFTHGGGMIVGDNRSGVLGMVEHAEALGMAVVSVDYRLAPETPHPGPVEDCYAGLVWTAAQAGELGIDPARIVVAGGSAGGGLAAALALMARDRGGPVLAGQLLLCPMLDDRNDSVSAHQMAGLGVWDRTANDTGWTALLGADRGGPDVSPYAAPARATDLSGLPPAFLDVGSAETFRDEDVAYATRIWQAGGRAELHVWPGGFHGFDGFAPDATISREARSARRDWLRRLLAG</sequence>
<evidence type="ECO:0000313" key="5">
    <source>
        <dbReference type="Proteomes" id="UP000470246"/>
    </source>
</evidence>
<gene>
    <name evidence="4" type="ORF">GCU56_04270</name>
</gene>
<feature type="compositionally biased region" description="Low complexity" evidence="2">
    <location>
        <begin position="1"/>
        <end position="14"/>
    </location>
</feature>
<dbReference type="Gene3D" id="3.40.50.1820">
    <property type="entry name" value="alpha/beta hydrolase"/>
    <property type="match status" value="1"/>
</dbReference>
<feature type="domain" description="Alpha/beta hydrolase fold-3" evidence="3">
    <location>
        <begin position="102"/>
        <end position="308"/>
    </location>
</feature>
<comment type="caution">
    <text evidence="4">The sequence shown here is derived from an EMBL/GenBank/DDBJ whole genome shotgun (WGS) entry which is preliminary data.</text>
</comment>
<reference evidence="4 5" key="1">
    <citation type="submission" date="2020-02" db="EMBL/GenBank/DDBJ databases">
        <title>Geodermatophilus sabuli CPCC 205279 I12A-02694.</title>
        <authorList>
            <person name="Jiang Z."/>
        </authorList>
    </citation>
    <scope>NUCLEOTIDE SEQUENCE [LARGE SCALE GENOMIC DNA]</scope>
    <source>
        <strain evidence="4 5">I12A-02694</strain>
    </source>
</reference>
<keyword evidence="5" id="KW-1185">Reference proteome</keyword>
<evidence type="ECO:0000313" key="4">
    <source>
        <dbReference type="EMBL" id="NEK57087.1"/>
    </source>
</evidence>
<proteinExistence type="predicted"/>
<keyword evidence="1 4" id="KW-0378">Hydrolase</keyword>
<organism evidence="4 5">
    <name type="scientific">Geodermatophilus sabuli</name>
    <dbReference type="NCBI Taxonomy" id="1564158"/>
    <lineage>
        <taxon>Bacteria</taxon>
        <taxon>Bacillati</taxon>
        <taxon>Actinomycetota</taxon>
        <taxon>Actinomycetes</taxon>
        <taxon>Geodermatophilales</taxon>
        <taxon>Geodermatophilaceae</taxon>
        <taxon>Geodermatophilus</taxon>
    </lineage>
</organism>
<protein>
    <submittedName>
        <fullName evidence="4">Alpha/beta hydrolase fold domain-containing protein</fullName>
    </submittedName>
</protein>
<dbReference type="PANTHER" id="PTHR48081:SF8">
    <property type="entry name" value="ALPHA_BETA HYDROLASE FOLD-3 DOMAIN-CONTAINING PROTEIN-RELATED"/>
    <property type="match status" value="1"/>
</dbReference>
<name>A0A7K3VZM5_9ACTN</name>
<evidence type="ECO:0000256" key="1">
    <source>
        <dbReference type="ARBA" id="ARBA00022801"/>
    </source>
</evidence>
<dbReference type="Pfam" id="PF07859">
    <property type="entry name" value="Abhydrolase_3"/>
    <property type="match status" value="1"/>
</dbReference>
<dbReference type="EMBL" id="JAAGWF010000005">
    <property type="protein sequence ID" value="NEK57087.1"/>
    <property type="molecule type" value="Genomic_DNA"/>
</dbReference>
<dbReference type="InterPro" id="IPR029058">
    <property type="entry name" value="AB_hydrolase_fold"/>
</dbReference>
<dbReference type="InterPro" id="IPR013094">
    <property type="entry name" value="AB_hydrolase_3"/>
</dbReference>
<dbReference type="InterPro" id="IPR050300">
    <property type="entry name" value="GDXG_lipolytic_enzyme"/>
</dbReference>